<feature type="domain" description="HTH cro/C1-type" evidence="2">
    <location>
        <begin position="19"/>
        <end position="73"/>
    </location>
</feature>
<keyword evidence="4" id="KW-1185">Reference proteome</keyword>
<dbReference type="PROSITE" id="PS50943">
    <property type="entry name" value="HTH_CROC1"/>
    <property type="match status" value="1"/>
</dbReference>
<keyword evidence="1" id="KW-0238">DNA-binding</keyword>
<gene>
    <name evidence="3" type="ORF">IPZ78_13245</name>
</gene>
<dbReference type="PANTHER" id="PTHR46797:SF1">
    <property type="entry name" value="METHYLPHOSPHONATE SYNTHASE"/>
    <property type="match status" value="1"/>
</dbReference>
<accession>A0ABS7Z9P3</accession>
<dbReference type="PANTHER" id="PTHR46797">
    <property type="entry name" value="HTH-TYPE TRANSCRIPTIONAL REGULATOR"/>
    <property type="match status" value="1"/>
</dbReference>
<dbReference type="SUPFAM" id="SSF47413">
    <property type="entry name" value="lambda repressor-like DNA-binding domains"/>
    <property type="match status" value="1"/>
</dbReference>
<dbReference type="SMART" id="SM00530">
    <property type="entry name" value="HTH_XRE"/>
    <property type="match status" value="1"/>
</dbReference>
<evidence type="ECO:0000313" key="3">
    <source>
        <dbReference type="EMBL" id="MCA5006116.1"/>
    </source>
</evidence>
<dbReference type="Proteomes" id="UP001165302">
    <property type="component" value="Unassembled WGS sequence"/>
</dbReference>
<proteinExistence type="predicted"/>
<name>A0ABS7Z9P3_9SPHI</name>
<evidence type="ECO:0000256" key="1">
    <source>
        <dbReference type="ARBA" id="ARBA00023125"/>
    </source>
</evidence>
<dbReference type="CDD" id="cd00093">
    <property type="entry name" value="HTH_XRE"/>
    <property type="match status" value="1"/>
</dbReference>
<evidence type="ECO:0000259" key="2">
    <source>
        <dbReference type="PROSITE" id="PS50943"/>
    </source>
</evidence>
<comment type="caution">
    <text evidence="3">The sequence shown here is derived from an EMBL/GenBank/DDBJ whole genome shotgun (WGS) entry which is preliminary data.</text>
</comment>
<dbReference type="InterPro" id="IPR050807">
    <property type="entry name" value="TransReg_Diox_bact_type"/>
</dbReference>
<evidence type="ECO:0000313" key="4">
    <source>
        <dbReference type="Proteomes" id="UP001165302"/>
    </source>
</evidence>
<dbReference type="RefSeq" id="WP_225554476.1">
    <property type="nucleotide sequence ID" value="NZ_JADEYP010000027.1"/>
</dbReference>
<dbReference type="Pfam" id="PF01381">
    <property type="entry name" value="HTH_3"/>
    <property type="match status" value="1"/>
</dbReference>
<reference evidence="3" key="1">
    <citation type="submission" date="2020-10" db="EMBL/GenBank/DDBJ databases">
        <authorList>
            <person name="Lu T."/>
            <person name="Wang Q."/>
            <person name="Han X."/>
        </authorList>
    </citation>
    <scope>NUCLEOTIDE SEQUENCE</scope>
    <source>
        <strain evidence="3">WQ 366</strain>
    </source>
</reference>
<dbReference type="InterPro" id="IPR001387">
    <property type="entry name" value="Cro/C1-type_HTH"/>
</dbReference>
<dbReference type="EMBL" id="JADEYP010000027">
    <property type="protein sequence ID" value="MCA5006116.1"/>
    <property type="molecule type" value="Genomic_DNA"/>
</dbReference>
<organism evidence="3 4">
    <name type="scientific">Sphingobacterium bovistauri</name>
    <dbReference type="NCBI Taxonomy" id="2781959"/>
    <lineage>
        <taxon>Bacteria</taxon>
        <taxon>Pseudomonadati</taxon>
        <taxon>Bacteroidota</taxon>
        <taxon>Sphingobacteriia</taxon>
        <taxon>Sphingobacteriales</taxon>
        <taxon>Sphingobacteriaceae</taxon>
        <taxon>Sphingobacterium</taxon>
    </lineage>
</organism>
<protein>
    <submittedName>
        <fullName evidence="3">Helix-turn-helix transcriptional regulator</fullName>
    </submittedName>
</protein>
<dbReference type="InterPro" id="IPR010982">
    <property type="entry name" value="Lambda_DNA-bd_dom_sf"/>
</dbReference>
<sequence>MTNVQYKDQEYLILLGKRIEDIRIKSGKSYEDFAIRCGLDRRQLRRIEKAETNSSISILKKIADGLNLTMSELLNFED</sequence>
<dbReference type="Gene3D" id="1.10.260.40">
    <property type="entry name" value="lambda repressor-like DNA-binding domains"/>
    <property type="match status" value="1"/>
</dbReference>